<dbReference type="Gene3D" id="2.40.50.140">
    <property type="entry name" value="Nucleic acid-binding proteins"/>
    <property type="match status" value="1"/>
</dbReference>
<dbReference type="Proteomes" id="UP000681414">
    <property type="component" value="Unassembled WGS sequence"/>
</dbReference>
<dbReference type="RefSeq" id="WP_213126065.1">
    <property type="nucleotide sequence ID" value="NZ_JAGYPG010000003.1"/>
</dbReference>
<reference evidence="2 3" key="1">
    <citation type="submission" date="2021-05" db="EMBL/GenBank/DDBJ databases">
        <title>Novel Bacillus species.</title>
        <authorList>
            <person name="Liu G."/>
        </authorList>
    </citation>
    <scope>NUCLEOTIDE SEQUENCE [LARGE SCALE GENOMIC DNA]</scope>
    <source>
        <strain evidence="3">FJAT-49780</strain>
    </source>
</reference>
<dbReference type="EMBL" id="JAGYPG010000003">
    <property type="protein sequence ID" value="MBS4196852.1"/>
    <property type="molecule type" value="Genomic_DNA"/>
</dbReference>
<keyword evidence="3" id="KW-1185">Reference proteome</keyword>
<sequence>MKIRYLMFPLAVFLLFILAGCTSNDTLAKANSVAKTINKPSKEGSYVVKIEGEGVLVVDAKPQDFSATGGIKEFYNAIRFSNVKEKLEIGQRVRIEVDGPIMESYPAQAKAGKVEILPTYKPDKADLTEAQVVKEAVKIADTKSNWFPAIRYVEYVEAEDIWKVGIKQEENEYELVIEDKAEK</sequence>
<accession>A0A942TIS8</accession>
<dbReference type="InterPro" id="IPR021598">
    <property type="entry name" value="DUF3221"/>
</dbReference>
<dbReference type="Pfam" id="PF11518">
    <property type="entry name" value="DUF3221"/>
    <property type="match status" value="1"/>
</dbReference>
<evidence type="ECO:0000313" key="3">
    <source>
        <dbReference type="Proteomes" id="UP000681414"/>
    </source>
</evidence>
<gene>
    <name evidence="2" type="ORF">KHA97_17525</name>
</gene>
<feature type="signal peptide" evidence="1">
    <location>
        <begin position="1"/>
        <end position="28"/>
    </location>
</feature>
<evidence type="ECO:0000313" key="2">
    <source>
        <dbReference type="EMBL" id="MBS4196852.1"/>
    </source>
</evidence>
<evidence type="ECO:0000256" key="1">
    <source>
        <dbReference type="SAM" id="SignalP"/>
    </source>
</evidence>
<dbReference type="AlphaFoldDB" id="A0A942TIS8"/>
<keyword evidence="1" id="KW-0732">Signal</keyword>
<name>A0A942TIS8_9BACI</name>
<organism evidence="2 3">
    <name type="scientific">Lederbergia citri</name>
    <dbReference type="NCBI Taxonomy" id="2833580"/>
    <lineage>
        <taxon>Bacteria</taxon>
        <taxon>Bacillati</taxon>
        <taxon>Bacillota</taxon>
        <taxon>Bacilli</taxon>
        <taxon>Bacillales</taxon>
        <taxon>Bacillaceae</taxon>
        <taxon>Lederbergia</taxon>
    </lineage>
</organism>
<dbReference type="PROSITE" id="PS51257">
    <property type="entry name" value="PROKAR_LIPOPROTEIN"/>
    <property type="match status" value="1"/>
</dbReference>
<comment type="caution">
    <text evidence="2">The sequence shown here is derived from an EMBL/GenBank/DDBJ whole genome shotgun (WGS) entry which is preliminary data.</text>
</comment>
<feature type="chain" id="PRO_5039687718" evidence="1">
    <location>
        <begin position="29"/>
        <end position="183"/>
    </location>
</feature>
<dbReference type="InterPro" id="IPR012340">
    <property type="entry name" value="NA-bd_OB-fold"/>
</dbReference>
<protein>
    <submittedName>
        <fullName evidence="2">YobA family protein</fullName>
    </submittedName>
</protein>
<proteinExistence type="predicted"/>